<dbReference type="InterPro" id="IPR051682">
    <property type="entry name" value="Mito_Persulfide_Diox"/>
</dbReference>
<name>A0ABW3F663_9PROT</name>
<dbReference type="Proteomes" id="UP001597128">
    <property type="component" value="Unassembled WGS sequence"/>
</dbReference>
<sequence length="236" mass="25942">MKDLYQFFDDDSSTYTYLLTDADSKEAVIIDPVDQHLNQYMALLAEHDLKLRLVLETHAHADHITSAGALCSLTGARAATPVHCKITAAEIQLADGQSLTFGRQQVIQALHTPGHTAGAMSYYWNGKLFTGDSLLINGCGRTDFQNGDAGTLYDSITQRLFSYPDETLVYPCHDYDGNTSSTIGHEKRTNKRLAGKSRAEFIHMMDALDLPPPKMIDKAIPANMKLGLNIRHAAGS</sequence>
<dbReference type="SMART" id="SM00849">
    <property type="entry name" value="Lactamase_B"/>
    <property type="match status" value="1"/>
</dbReference>
<comment type="caution">
    <text evidence="3">The sequence shown here is derived from an EMBL/GenBank/DDBJ whole genome shotgun (WGS) entry which is preliminary data.</text>
</comment>
<dbReference type="InterPro" id="IPR001279">
    <property type="entry name" value="Metallo-B-lactamas"/>
</dbReference>
<accession>A0ABW3F663</accession>
<dbReference type="EMBL" id="JBHTKB010000002">
    <property type="protein sequence ID" value="MFD0913937.1"/>
    <property type="molecule type" value="Genomic_DNA"/>
</dbReference>
<evidence type="ECO:0000259" key="2">
    <source>
        <dbReference type="SMART" id="SM00849"/>
    </source>
</evidence>
<keyword evidence="4" id="KW-1185">Reference proteome</keyword>
<keyword evidence="1" id="KW-0479">Metal-binding</keyword>
<dbReference type="PANTHER" id="PTHR43084">
    <property type="entry name" value="PERSULFIDE DIOXYGENASE ETHE1"/>
    <property type="match status" value="1"/>
</dbReference>
<dbReference type="InterPro" id="IPR036866">
    <property type="entry name" value="RibonucZ/Hydroxyglut_hydro"/>
</dbReference>
<protein>
    <submittedName>
        <fullName evidence="3">MBL fold metallo-hydrolase</fullName>
    </submittedName>
</protein>
<dbReference type="RefSeq" id="WP_379057439.1">
    <property type="nucleotide sequence ID" value="NZ_JBHTKB010000002.1"/>
</dbReference>
<evidence type="ECO:0000256" key="1">
    <source>
        <dbReference type="ARBA" id="ARBA00022723"/>
    </source>
</evidence>
<dbReference type="PANTHER" id="PTHR43084:SF1">
    <property type="entry name" value="PERSULFIDE DIOXYGENASE ETHE1, MITOCHONDRIAL"/>
    <property type="match status" value="1"/>
</dbReference>
<feature type="domain" description="Metallo-beta-lactamase" evidence="2">
    <location>
        <begin position="13"/>
        <end position="173"/>
    </location>
</feature>
<gene>
    <name evidence="3" type="ORF">ACFQ1Z_10295</name>
</gene>
<dbReference type="InterPro" id="IPR044528">
    <property type="entry name" value="POD-like_MBL-fold"/>
</dbReference>
<evidence type="ECO:0000313" key="3">
    <source>
        <dbReference type="EMBL" id="MFD0913937.1"/>
    </source>
</evidence>
<dbReference type="CDD" id="cd07724">
    <property type="entry name" value="POD-like_MBL-fold"/>
    <property type="match status" value="1"/>
</dbReference>
<dbReference type="Gene3D" id="3.60.15.10">
    <property type="entry name" value="Ribonuclease Z/Hydroxyacylglutathione hydrolase-like"/>
    <property type="match status" value="1"/>
</dbReference>
<organism evidence="3 4">
    <name type="scientific">Methylophilus luteus</name>
    <dbReference type="NCBI Taxonomy" id="640108"/>
    <lineage>
        <taxon>Bacteria</taxon>
        <taxon>Pseudomonadati</taxon>
        <taxon>Pseudomonadota</taxon>
        <taxon>Betaproteobacteria</taxon>
        <taxon>Nitrosomonadales</taxon>
        <taxon>Methylophilaceae</taxon>
        <taxon>Methylophilus</taxon>
    </lineage>
</organism>
<proteinExistence type="predicted"/>
<reference evidence="4" key="1">
    <citation type="journal article" date="2019" name="Int. J. Syst. Evol. Microbiol.">
        <title>The Global Catalogue of Microorganisms (GCM) 10K type strain sequencing project: providing services to taxonomists for standard genome sequencing and annotation.</title>
        <authorList>
            <consortium name="The Broad Institute Genomics Platform"/>
            <consortium name="The Broad Institute Genome Sequencing Center for Infectious Disease"/>
            <person name="Wu L."/>
            <person name="Ma J."/>
        </authorList>
    </citation>
    <scope>NUCLEOTIDE SEQUENCE [LARGE SCALE GENOMIC DNA]</scope>
    <source>
        <strain evidence="4">CCUG 58412</strain>
    </source>
</reference>
<evidence type="ECO:0000313" key="4">
    <source>
        <dbReference type="Proteomes" id="UP001597128"/>
    </source>
</evidence>
<dbReference type="SUPFAM" id="SSF56281">
    <property type="entry name" value="Metallo-hydrolase/oxidoreductase"/>
    <property type="match status" value="1"/>
</dbReference>
<dbReference type="Pfam" id="PF00753">
    <property type="entry name" value="Lactamase_B"/>
    <property type="match status" value="2"/>
</dbReference>